<gene>
    <name evidence="2" type="ORF">HUW51_05055</name>
</gene>
<proteinExistence type="predicted"/>
<organism evidence="2 3">
    <name type="scientific">Adhaeribacter swui</name>
    <dbReference type="NCBI Taxonomy" id="2086471"/>
    <lineage>
        <taxon>Bacteria</taxon>
        <taxon>Pseudomonadati</taxon>
        <taxon>Bacteroidota</taxon>
        <taxon>Cytophagia</taxon>
        <taxon>Cytophagales</taxon>
        <taxon>Hymenobacteraceae</taxon>
        <taxon>Adhaeribacter</taxon>
    </lineage>
</organism>
<dbReference type="AlphaFoldDB" id="A0A7G7G4P4"/>
<name>A0A7G7G4P4_9BACT</name>
<keyword evidence="3" id="KW-1185">Reference proteome</keyword>
<feature type="region of interest" description="Disordered" evidence="1">
    <location>
        <begin position="71"/>
        <end position="91"/>
    </location>
</feature>
<dbReference type="PANTHER" id="PTHR42754:SF1">
    <property type="entry name" value="LIPOPROTEIN"/>
    <property type="match status" value="1"/>
</dbReference>
<dbReference type="Gene3D" id="2.80.10.50">
    <property type="match status" value="1"/>
</dbReference>
<evidence type="ECO:0000313" key="3">
    <source>
        <dbReference type="Proteomes" id="UP000515237"/>
    </source>
</evidence>
<dbReference type="PANTHER" id="PTHR42754">
    <property type="entry name" value="ENDOGLUCANASE"/>
    <property type="match status" value="1"/>
</dbReference>
<feature type="compositionally biased region" description="Basic and acidic residues" evidence="1">
    <location>
        <begin position="278"/>
        <end position="289"/>
    </location>
</feature>
<evidence type="ECO:0008006" key="4">
    <source>
        <dbReference type="Google" id="ProtNLM"/>
    </source>
</evidence>
<dbReference type="KEGG" id="aswu:HUW51_05055"/>
<accession>A0A7G7G4P4</accession>
<evidence type="ECO:0000256" key="1">
    <source>
        <dbReference type="SAM" id="MobiDB-lite"/>
    </source>
</evidence>
<evidence type="ECO:0000313" key="2">
    <source>
        <dbReference type="EMBL" id="QNF32128.1"/>
    </source>
</evidence>
<reference evidence="2 3" key="1">
    <citation type="journal article" date="2018" name="Int. J. Syst. Evol. Microbiol.">
        <title>Adhaeribacter swui sp. nov., isolated from wet mud.</title>
        <authorList>
            <person name="Kim D.U."/>
            <person name="Kim K.W."/>
            <person name="Kang M.S."/>
            <person name="Kim J.Y."/>
            <person name="Jang J.H."/>
            <person name="Kim M.K."/>
        </authorList>
    </citation>
    <scope>NUCLEOTIDE SEQUENCE [LARGE SCALE GENOMIC DNA]</scope>
    <source>
        <strain evidence="2 3">KCTC 52873</strain>
    </source>
</reference>
<feature type="region of interest" description="Disordered" evidence="1">
    <location>
        <begin position="267"/>
        <end position="289"/>
    </location>
</feature>
<sequence>MKKKPTHLPWRLGLEVRKSGALHLCALLIIILNFMPLAHAQNVIWDKTLGGNRSDKLNSFQLTRDGGYILAGTSNSDQSGDKSQGTKGGKDVHDVPLDDYWVIKLNKDGSKAWDKTFGGTGSEISTAVQQTTDGGYILGGWSNSGKSGDKSEDPRGIKESDLYPYDYWVIKLSEDGSKAWDKTFGGTDSEYLTSIQQTSDGGYILGGSSASGISGDKSQANRSNTRGSTDYWVIKLNADGSKAWDKTIGGSDNDNLASVQQTSDGGYILSGSSSSSKSGEKSENNREDYNGFSHTNDYWVVKLNANGNKVWDKTFGGDANDRLNSIQQTQDGGYILGGFSQSGKSGDKTDTKRDNSYTYSDYWVVKIDKNGTKKWDTTVGGNFGDDLQALLQTPTGEFILAGNSASNISGEKSENNHGDEYTKDYWIVKLSSTGKYIYDKSFGGNGDETLTSLQQTSEGVLVLGGFLNQIKTGINRKLIKVVDLPVTFG</sequence>
<feature type="compositionally biased region" description="Polar residues" evidence="1">
    <location>
        <begin position="72"/>
        <end position="85"/>
    </location>
</feature>
<dbReference type="Proteomes" id="UP000515237">
    <property type="component" value="Chromosome"/>
</dbReference>
<dbReference type="RefSeq" id="WP_185272909.1">
    <property type="nucleotide sequence ID" value="NZ_CP055156.1"/>
</dbReference>
<protein>
    <recommendedName>
        <fullName evidence="4">T9SS C-terminal target domain-containing protein</fullName>
    </recommendedName>
</protein>
<dbReference type="EMBL" id="CP055156">
    <property type="protein sequence ID" value="QNF32128.1"/>
    <property type="molecule type" value="Genomic_DNA"/>
</dbReference>